<evidence type="ECO:0000313" key="4">
    <source>
        <dbReference type="EMBL" id="VDH90378.1"/>
    </source>
</evidence>
<evidence type="ECO:0000313" key="5">
    <source>
        <dbReference type="Proteomes" id="UP000596742"/>
    </source>
</evidence>
<feature type="region of interest" description="Disordered" evidence="2">
    <location>
        <begin position="85"/>
        <end position="114"/>
    </location>
</feature>
<comment type="caution">
    <text evidence="4">The sequence shown here is derived from an EMBL/GenBank/DDBJ whole genome shotgun (WGS) entry which is preliminary data.</text>
</comment>
<dbReference type="SUPFAM" id="SSF47986">
    <property type="entry name" value="DEATH domain"/>
    <property type="match status" value="1"/>
</dbReference>
<dbReference type="CDD" id="cd00045">
    <property type="entry name" value="DED"/>
    <property type="match status" value="1"/>
</dbReference>
<dbReference type="Gene3D" id="1.10.533.10">
    <property type="entry name" value="Death Domain, Fas"/>
    <property type="match status" value="1"/>
</dbReference>
<dbReference type="PANTHER" id="PTHR48169:SF7">
    <property type="entry name" value="CASPASE 10"/>
    <property type="match status" value="1"/>
</dbReference>
<feature type="compositionally biased region" description="Basic and acidic residues" evidence="2">
    <location>
        <begin position="100"/>
        <end position="114"/>
    </location>
</feature>
<dbReference type="InterPro" id="IPR001875">
    <property type="entry name" value="DED_dom"/>
</dbReference>
<evidence type="ECO:0000259" key="3">
    <source>
        <dbReference type="PROSITE" id="PS50168"/>
    </source>
</evidence>
<proteinExistence type="predicted"/>
<organism evidence="4 5">
    <name type="scientific">Mytilus galloprovincialis</name>
    <name type="common">Mediterranean mussel</name>
    <dbReference type="NCBI Taxonomy" id="29158"/>
    <lineage>
        <taxon>Eukaryota</taxon>
        <taxon>Metazoa</taxon>
        <taxon>Spiralia</taxon>
        <taxon>Lophotrochozoa</taxon>
        <taxon>Mollusca</taxon>
        <taxon>Bivalvia</taxon>
        <taxon>Autobranchia</taxon>
        <taxon>Pteriomorphia</taxon>
        <taxon>Mytilida</taxon>
        <taxon>Mytiloidea</taxon>
        <taxon>Mytilidae</taxon>
        <taxon>Mytilinae</taxon>
        <taxon>Mytilus</taxon>
    </lineage>
</organism>
<accession>A0A8B6BHX5</accession>
<reference evidence="4" key="1">
    <citation type="submission" date="2018-11" db="EMBL/GenBank/DDBJ databases">
        <authorList>
            <person name="Alioto T."/>
            <person name="Alioto T."/>
        </authorList>
    </citation>
    <scope>NUCLEOTIDE SEQUENCE</scope>
</reference>
<dbReference type="AlphaFoldDB" id="A0A8B6BHX5"/>
<name>A0A8B6BHX5_MYTGA</name>
<dbReference type="EMBL" id="UYJE01000131">
    <property type="protein sequence ID" value="VDH90378.1"/>
    <property type="molecule type" value="Genomic_DNA"/>
</dbReference>
<gene>
    <name evidence="4" type="ORF">MGAL_10B009909</name>
</gene>
<dbReference type="InterPro" id="IPR011029">
    <property type="entry name" value="DEATH-like_dom_sf"/>
</dbReference>
<dbReference type="Proteomes" id="UP000596742">
    <property type="component" value="Unassembled WGS sequence"/>
</dbReference>
<protein>
    <recommendedName>
        <fullName evidence="3">DED domain-containing protein</fullName>
    </recommendedName>
</protein>
<dbReference type="GO" id="GO:0042981">
    <property type="term" value="P:regulation of apoptotic process"/>
    <property type="evidence" value="ECO:0007669"/>
    <property type="project" value="InterPro"/>
</dbReference>
<dbReference type="PANTHER" id="PTHR48169">
    <property type="entry name" value="DED DOMAIN-CONTAINING PROTEIN"/>
    <property type="match status" value="1"/>
</dbReference>
<dbReference type="Pfam" id="PF01335">
    <property type="entry name" value="DED"/>
    <property type="match status" value="1"/>
</dbReference>
<feature type="domain" description="DED" evidence="3">
    <location>
        <begin position="247"/>
        <end position="327"/>
    </location>
</feature>
<keyword evidence="5" id="KW-1185">Reference proteome</keyword>
<dbReference type="PROSITE" id="PS50168">
    <property type="entry name" value="DED"/>
    <property type="match status" value="1"/>
</dbReference>
<evidence type="ECO:0000256" key="1">
    <source>
        <dbReference type="ARBA" id="ARBA00022703"/>
    </source>
</evidence>
<dbReference type="GO" id="GO:0006915">
    <property type="term" value="P:apoptotic process"/>
    <property type="evidence" value="ECO:0007669"/>
    <property type="project" value="UniProtKB-KW"/>
</dbReference>
<keyword evidence="1" id="KW-0053">Apoptosis</keyword>
<dbReference type="OrthoDB" id="100767at2759"/>
<feature type="compositionally biased region" description="Low complexity" evidence="2">
    <location>
        <begin position="85"/>
        <end position="98"/>
    </location>
</feature>
<sequence length="392" mass="44120">MSLLVHVFDSLIGEYIDLDSDADLDLEAEKIIKVKIINASKDVGNPDSKIVPKASACSLSPSVNESAKTFNGSISSPSLNDISCCSSSPTSSKINSPSRLENRGSDVPNSRKERSIQDIHRRLITTLTEHIDDKIDEHAFKSLRSLFKLTPKDNKDAYDMSSLLAILERKGLIAPGKYEKLKQALTGIDVTITRDVIEPFEEEIRSISNISEQSNTFHDQTVCRSPGLYSPETVPSYTLNTPGPDYGLNVWITKIARKLNARDLETMKFILRGEDRSPSSVLEKITSPWQLFNHLIDNGKLSRDNILFIQAMLYNAGRITLYKQLMGYGETFKDTLHFYEPSSNQENRDVKFHVSCKKETCEQNLKNIRKIAAIYMVVDIQSVSITRMRGHK</sequence>
<evidence type="ECO:0000256" key="2">
    <source>
        <dbReference type="SAM" id="MobiDB-lite"/>
    </source>
</evidence>